<feature type="binding site" evidence="7">
    <location>
        <begin position="63"/>
        <end position="72"/>
    </location>
    <ligand>
        <name>substrate</name>
    </ligand>
</feature>
<dbReference type="InterPro" id="IPR014732">
    <property type="entry name" value="OMPdecase"/>
</dbReference>
<evidence type="ECO:0000256" key="2">
    <source>
        <dbReference type="ARBA" id="ARBA00004861"/>
    </source>
</evidence>
<protein>
    <recommendedName>
        <fullName evidence="7">Orotidine 5'-phosphate decarboxylase</fullName>
        <ecNumber evidence="7">4.1.1.23</ecNumber>
    </recommendedName>
    <alternativeName>
        <fullName evidence="7">OMP decarboxylase</fullName>
        <shortName evidence="7">OMPDCase</shortName>
        <shortName evidence="7">OMPdecase</shortName>
    </alternativeName>
</protein>
<dbReference type="SUPFAM" id="SSF51366">
    <property type="entry name" value="Ribulose-phoshate binding barrel"/>
    <property type="match status" value="1"/>
</dbReference>
<evidence type="ECO:0000256" key="1">
    <source>
        <dbReference type="ARBA" id="ARBA00002356"/>
    </source>
</evidence>
<evidence type="ECO:0000256" key="6">
    <source>
        <dbReference type="ARBA" id="ARBA00049157"/>
    </source>
</evidence>
<dbReference type="CDD" id="cd04725">
    <property type="entry name" value="OMP_decarboxylase_like"/>
    <property type="match status" value="1"/>
</dbReference>
<dbReference type="InterPro" id="IPR013785">
    <property type="entry name" value="Aldolase_TIM"/>
</dbReference>
<evidence type="ECO:0000256" key="4">
    <source>
        <dbReference type="ARBA" id="ARBA00022975"/>
    </source>
</evidence>
<feature type="domain" description="Orotidine 5'-phosphate decarboxylase" evidence="9">
    <location>
        <begin position="7"/>
        <end position="229"/>
    </location>
</feature>
<dbReference type="NCBIfam" id="NF001273">
    <property type="entry name" value="PRK00230.1"/>
    <property type="match status" value="1"/>
</dbReference>
<comment type="similarity">
    <text evidence="7">Belongs to the OMP decarboxylase family. Type 1 subfamily.</text>
</comment>
<evidence type="ECO:0000256" key="7">
    <source>
        <dbReference type="HAMAP-Rule" id="MF_01200"/>
    </source>
</evidence>
<feature type="binding site" evidence="7">
    <location>
        <position position="13"/>
    </location>
    <ligand>
        <name>substrate</name>
    </ligand>
</feature>
<comment type="catalytic activity">
    <reaction evidence="6 7 8">
        <text>orotidine 5'-phosphate + H(+) = UMP + CO2</text>
        <dbReference type="Rhea" id="RHEA:11596"/>
        <dbReference type="ChEBI" id="CHEBI:15378"/>
        <dbReference type="ChEBI" id="CHEBI:16526"/>
        <dbReference type="ChEBI" id="CHEBI:57538"/>
        <dbReference type="ChEBI" id="CHEBI:57865"/>
        <dbReference type="EC" id="4.1.1.23"/>
    </reaction>
</comment>
<accession>A0ABX7B9D6</accession>
<dbReference type="PANTHER" id="PTHR32119:SF2">
    <property type="entry name" value="OROTIDINE 5'-PHOSPHATE DECARBOXYLASE"/>
    <property type="match status" value="1"/>
</dbReference>
<feature type="binding site" evidence="7">
    <location>
        <position position="123"/>
    </location>
    <ligand>
        <name>substrate</name>
    </ligand>
</feature>
<evidence type="ECO:0000256" key="5">
    <source>
        <dbReference type="ARBA" id="ARBA00023239"/>
    </source>
</evidence>
<keyword evidence="11" id="KW-1185">Reference proteome</keyword>
<comment type="function">
    <text evidence="1 7">Catalyzes the decarboxylation of orotidine 5'-monophosphate (OMP) to uridine 5'-monophosphate (UMP).</text>
</comment>
<feature type="binding site" evidence="7">
    <location>
        <position position="214"/>
    </location>
    <ligand>
        <name>substrate</name>
    </ligand>
</feature>
<keyword evidence="5 7" id="KW-0456">Lyase</keyword>
<dbReference type="InterPro" id="IPR047596">
    <property type="entry name" value="OMPdecase_bac"/>
</dbReference>
<gene>
    <name evidence="7 10" type="primary">pyrF</name>
    <name evidence="10" type="ORF">IGS68_05905</name>
</gene>
<feature type="binding site" evidence="7">
    <location>
        <position position="193"/>
    </location>
    <ligand>
        <name>substrate</name>
    </ligand>
</feature>
<dbReference type="SMART" id="SM00934">
    <property type="entry name" value="OMPdecase"/>
    <property type="match status" value="1"/>
</dbReference>
<dbReference type="Proteomes" id="UP000595197">
    <property type="component" value="Chromosome"/>
</dbReference>
<feature type="active site" description="Proton donor" evidence="7">
    <location>
        <position position="65"/>
    </location>
</feature>
<dbReference type="InterPro" id="IPR018089">
    <property type="entry name" value="OMPdecase_AS"/>
</dbReference>
<comment type="pathway">
    <text evidence="2 7 8">Pyrimidine metabolism; UMP biosynthesis via de novo pathway; UMP from orotate: step 2/2.</text>
</comment>
<dbReference type="EMBL" id="CP067420">
    <property type="protein sequence ID" value="QQP90758.1"/>
    <property type="molecule type" value="Genomic_DNA"/>
</dbReference>
<dbReference type="PANTHER" id="PTHR32119">
    <property type="entry name" value="OROTIDINE 5'-PHOSPHATE DECARBOXYLASE"/>
    <property type="match status" value="1"/>
</dbReference>
<dbReference type="Gene3D" id="3.20.20.70">
    <property type="entry name" value="Aldolase class I"/>
    <property type="match status" value="1"/>
</dbReference>
<keyword evidence="4 7" id="KW-0665">Pyrimidine biosynthesis</keyword>
<proteinExistence type="inferred from homology"/>
<reference evidence="10" key="1">
    <citation type="submission" date="2021-02" db="EMBL/GenBank/DDBJ databases">
        <title>Skermanella TT6 skin isolate.</title>
        <authorList>
            <person name="Lee K."/>
            <person name="Ganzorig M."/>
        </authorList>
    </citation>
    <scope>NUCLEOTIDE SEQUENCE</scope>
    <source>
        <strain evidence="10">TT6</strain>
    </source>
</reference>
<evidence type="ECO:0000259" key="9">
    <source>
        <dbReference type="SMART" id="SM00934"/>
    </source>
</evidence>
<dbReference type="InterPro" id="IPR011060">
    <property type="entry name" value="RibuloseP-bd_barrel"/>
</dbReference>
<comment type="subunit">
    <text evidence="7">Homodimer.</text>
</comment>
<dbReference type="HAMAP" id="MF_01200_B">
    <property type="entry name" value="OMPdecase_type1_B"/>
    <property type="match status" value="1"/>
</dbReference>
<keyword evidence="3 7" id="KW-0210">Decarboxylase</keyword>
<feature type="binding site" evidence="7">
    <location>
        <position position="184"/>
    </location>
    <ligand>
        <name>substrate</name>
    </ligand>
</feature>
<dbReference type="RefSeq" id="WP_201078062.1">
    <property type="nucleotide sequence ID" value="NZ_CP067420.1"/>
</dbReference>
<name>A0ABX7B9D6_9PROT</name>
<feature type="binding site" evidence="7">
    <location>
        <position position="35"/>
    </location>
    <ligand>
        <name>substrate</name>
    </ligand>
</feature>
<evidence type="ECO:0000256" key="8">
    <source>
        <dbReference type="RuleBase" id="RU000512"/>
    </source>
</evidence>
<dbReference type="PROSITE" id="PS00156">
    <property type="entry name" value="OMPDECASE"/>
    <property type="match status" value="1"/>
</dbReference>
<dbReference type="Pfam" id="PF00215">
    <property type="entry name" value="OMPdecase"/>
    <property type="match status" value="1"/>
</dbReference>
<sequence>MTSPASRIFVSIDTPEIDAARDLAERLTGFVGGVKLGLEFFCGQGPSGIRAVMGGVRLPLFLDLKLHDIPNTVAAAVRAVLPLQPTFLTIHTGGGPAMMRAAAEAASMTDLPRPRLLGVTVLTSLDDDDLVAVGQGVPVLDQARRLAALARSSGLDGVICSPAEVAALRAECGDDFVLMVPGIRPAGSAVGDQKRVMTPRDAVEQGADFLVIGRPITQAPDPAEAARAIVGEL</sequence>
<dbReference type="GO" id="GO:0004590">
    <property type="term" value="F:orotidine-5'-phosphate decarboxylase activity"/>
    <property type="evidence" value="ECO:0007669"/>
    <property type="project" value="UniProtKB-EC"/>
</dbReference>
<evidence type="ECO:0000256" key="3">
    <source>
        <dbReference type="ARBA" id="ARBA00022793"/>
    </source>
</evidence>
<dbReference type="NCBIfam" id="TIGR01740">
    <property type="entry name" value="pyrF"/>
    <property type="match status" value="1"/>
</dbReference>
<dbReference type="EC" id="4.1.1.23" evidence="7"/>
<feature type="binding site" evidence="7">
    <location>
        <position position="213"/>
    </location>
    <ligand>
        <name>substrate</name>
    </ligand>
</feature>
<organism evidence="10 11">
    <name type="scientific">Skermanella cutis</name>
    <dbReference type="NCBI Taxonomy" id="2775420"/>
    <lineage>
        <taxon>Bacteria</taxon>
        <taxon>Pseudomonadati</taxon>
        <taxon>Pseudomonadota</taxon>
        <taxon>Alphaproteobacteria</taxon>
        <taxon>Rhodospirillales</taxon>
        <taxon>Azospirillaceae</taxon>
        <taxon>Skermanella</taxon>
    </lineage>
</organism>
<evidence type="ECO:0000313" key="10">
    <source>
        <dbReference type="EMBL" id="QQP90758.1"/>
    </source>
</evidence>
<evidence type="ECO:0000313" key="11">
    <source>
        <dbReference type="Proteomes" id="UP000595197"/>
    </source>
</evidence>
<dbReference type="InterPro" id="IPR001754">
    <property type="entry name" value="OMPdeCOase_dom"/>
</dbReference>